<proteinExistence type="predicted"/>
<keyword evidence="2" id="KW-1185">Reference proteome</keyword>
<organism evidence="1 2">
    <name type="scientific">Corynespora cassiicola Philippines</name>
    <dbReference type="NCBI Taxonomy" id="1448308"/>
    <lineage>
        <taxon>Eukaryota</taxon>
        <taxon>Fungi</taxon>
        <taxon>Dikarya</taxon>
        <taxon>Ascomycota</taxon>
        <taxon>Pezizomycotina</taxon>
        <taxon>Dothideomycetes</taxon>
        <taxon>Pleosporomycetidae</taxon>
        <taxon>Pleosporales</taxon>
        <taxon>Corynesporascaceae</taxon>
        <taxon>Corynespora</taxon>
    </lineage>
</organism>
<dbReference type="EMBL" id="KZ678133">
    <property type="protein sequence ID" value="PSN69404.1"/>
    <property type="molecule type" value="Genomic_DNA"/>
</dbReference>
<reference evidence="1 2" key="1">
    <citation type="journal article" date="2018" name="Front. Microbiol.">
        <title>Genome-Wide Analysis of Corynespora cassiicola Leaf Fall Disease Putative Effectors.</title>
        <authorList>
            <person name="Lopez D."/>
            <person name="Ribeiro S."/>
            <person name="Label P."/>
            <person name="Fumanal B."/>
            <person name="Venisse J.S."/>
            <person name="Kohler A."/>
            <person name="de Oliveira R.R."/>
            <person name="Labutti K."/>
            <person name="Lipzen A."/>
            <person name="Lail K."/>
            <person name="Bauer D."/>
            <person name="Ohm R.A."/>
            <person name="Barry K.W."/>
            <person name="Spatafora J."/>
            <person name="Grigoriev I.V."/>
            <person name="Martin F.M."/>
            <person name="Pujade-Renaud V."/>
        </authorList>
    </citation>
    <scope>NUCLEOTIDE SEQUENCE [LARGE SCALE GENOMIC DNA]</scope>
    <source>
        <strain evidence="1 2">Philippines</strain>
    </source>
</reference>
<gene>
    <name evidence="1" type="ORF">BS50DRAFT_341456</name>
</gene>
<protein>
    <submittedName>
        <fullName evidence="1">Uncharacterized protein</fullName>
    </submittedName>
</protein>
<name>A0A2T2NVH8_CORCC</name>
<evidence type="ECO:0000313" key="2">
    <source>
        <dbReference type="Proteomes" id="UP000240883"/>
    </source>
</evidence>
<evidence type="ECO:0000313" key="1">
    <source>
        <dbReference type="EMBL" id="PSN69404.1"/>
    </source>
</evidence>
<dbReference type="AlphaFoldDB" id="A0A2T2NVH8"/>
<accession>A0A2T2NVH8</accession>
<sequence length="85" mass="9763">MFLGRTRGSLAMFLGVVAPYTDDVDVKLWGKAIVNRRALIEVIWYVRAKYVTSLSTWIHKAEDSLHRFPCHQDAWQSSPVSVEKN</sequence>
<dbReference type="Proteomes" id="UP000240883">
    <property type="component" value="Unassembled WGS sequence"/>
</dbReference>